<reference evidence="8" key="1">
    <citation type="submission" date="2024-04" db="EMBL/GenBank/DDBJ databases">
        <title>Phylogenomic analyses of a clade within the roseobacter group suggest taxonomic reassignments of species of the genera Aestuariivita, Citreicella, Loktanella, Nautella, Pelagibaca, Ruegeria, Thalassobius, Thiobacimonas and Tropicibacter, and the proposal o.</title>
        <authorList>
            <person name="Jeon C.O."/>
        </authorList>
    </citation>
    <scope>NUCLEOTIDE SEQUENCE [LARGE SCALE GENOMIC DNA]</scope>
    <source>
        <strain evidence="8">BS5-3</strain>
    </source>
</reference>
<protein>
    <submittedName>
        <fullName evidence="7">MBL fold metallo-hydrolase</fullName>
    </submittedName>
</protein>
<evidence type="ECO:0000256" key="4">
    <source>
        <dbReference type="ARBA" id="ARBA00022801"/>
    </source>
</evidence>
<evidence type="ECO:0000259" key="6">
    <source>
        <dbReference type="SMART" id="SM00849"/>
    </source>
</evidence>
<keyword evidence="3" id="KW-0479">Metal-binding</keyword>
<keyword evidence="4" id="KW-0378">Hydrolase</keyword>
<comment type="similarity">
    <text evidence="2">Belongs to the metallo-beta-lactamase superfamily.</text>
</comment>
<dbReference type="RefSeq" id="WP_341366060.1">
    <property type="nucleotide sequence ID" value="NZ_CP150951.2"/>
</dbReference>
<dbReference type="Gene3D" id="3.60.15.10">
    <property type="entry name" value="Ribonuclease Z/Hydroxyacylglutathione hydrolase-like"/>
    <property type="match status" value="1"/>
</dbReference>
<evidence type="ECO:0000313" key="8">
    <source>
        <dbReference type="Proteomes" id="UP001440612"/>
    </source>
</evidence>
<evidence type="ECO:0000256" key="2">
    <source>
        <dbReference type="ARBA" id="ARBA00007749"/>
    </source>
</evidence>
<dbReference type="SUPFAM" id="SSF56281">
    <property type="entry name" value="Metallo-hydrolase/oxidoreductase"/>
    <property type="match status" value="1"/>
</dbReference>
<dbReference type="PANTHER" id="PTHR42978:SF2">
    <property type="entry name" value="102 KBASES UNSTABLE REGION: FROM 1 TO 119443"/>
    <property type="match status" value="1"/>
</dbReference>
<accession>A0ABZ2V0G4</accession>
<proteinExistence type="inferred from homology"/>
<dbReference type="EMBL" id="CP150951">
    <property type="protein sequence ID" value="WZC47940.1"/>
    <property type="molecule type" value="Genomic_DNA"/>
</dbReference>
<dbReference type="Pfam" id="PF00753">
    <property type="entry name" value="Lactamase_B"/>
    <property type="match status" value="1"/>
</dbReference>
<dbReference type="InterPro" id="IPR001279">
    <property type="entry name" value="Metallo-B-lactamas"/>
</dbReference>
<organism evidence="7 8">
    <name type="scientific">Yoonia phaeophyticola</name>
    <dbReference type="NCBI Taxonomy" id="3137369"/>
    <lineage>
        <taxon>Bacteria</taxon>
        <taxon>Pseudomonadati</taxon>
        <taxon>Pseudomonadota</taxon>
        <taxon>Alphaproteobacteria</taxon>
        <taxon>Rhodobacterales</taxon>
        <taxon>Paracoccaceae</taxon>
        <taxon>Yoonia</taxon>
    </lineage>
</organism>
<evidence type="ECO:0000256" key="3">
    <source>
        <dbReference type="ARBA" id="ARBA00022723"/>
    </source>
</evidence>
<sequence length="264" mass="28554">MIRPVFANTAFVQTRERFVLRGGRGRVRLRVRCGLIVHPVHGPVLIDAGYGPRVTAAPGRSWALRAYAAAIPIALNPLENPLALLADHGFLPEDVKTVIVTHLHADHVSYLRDFPNARFLTDDQQSGTLRHAMFNELLPDDFAARQDAIRSHTVTDLPFGQGQGHDLLGDGSVLAVPLPGHAPGHFGLCFPGETPLLYAVDTQWVCAAILEDRMPGPPLSLTAADSLAAKDSAAFARRFAQSGGQILTCHDPAQSPYDWTPQGV</sequence>
<evidence type="ECO:0000256" key="5">
    <source>
        <dbReference type="ARBA" id="ARBA00022833"/>
    </source>
</evidence>
<evidence type="ECO:0000256" key="1">
    <source>
        <dbReference type="ARBA" id="ARBA00001947"/>
    </source>
</evidence>
<dbReference type="Proteomes" id="UP001440612">
    <property type="component" value="Chromosome"/>
</dbReference>
<name>A0ABZ2V0G4_9RHOB</name>
<keyword evidence="5" id="KW-0862">Zinc</keyword>
<evidence type="ECO:0000313" key="7">
    <source>
        <dbReference type="EMBL" id="WZC47940.1"/>
    </source>
</evidence>
<dbReference type="SMART" id="SM00849">
    <property type="entry name" value="Lactamase_B"/>
    <property type="match status" value="1"/>
</dbReference>
<keyword evidence="8" id="KW-1185">Reference proteome</keyword>
<gene>
    <name evidence="7" type="ORF">AABB29_13725</name>
</gene>
<feature type="domain" description="Metallo-beta-lactamase" evidence="6">
    <location>
        <begin position="30"/>
        <end position="250"/>
    </location>
</feature>
<dbReference type="PANTHER" id="PTHR42978">
    <property type="entry name" value="QUORUM-QUENCHING LACTONASE YTNP-RELATED-RELATED"/>
    <property type="match status" value="1"/>
</dbReference>
<comment type="cofactor">
    <cofactor evidence="1">
        <name>Zn(2+)</name>
        <dbReference type="ChEBI" id="CHEBI:29105"/>
    </cofactor>
</comment>
<dbReference type="InterPro" id="IPR036866">
    <property type="entry name" value="RibonucZ/Hydroxyglut_hydro"/>
</dbReference>
<dbReference type="InterPro" id="IPR051013">
    <property type="entry name" value="MBL_superfamily_lactonases"/>
</dbReference>